<dbReference type="InterPro" id="IPR005101">
    <property type="entry name" value="Cryptochr/Photolyase_FAD-bd"/>
</dbReference>
<dbReference type="GO" id="GO:0071949">
    <property type="term" value="F:FAD binding"/>
    <property type="evidence" value="ECO:0007669"/>
    <property type="project" value="TreeGrafter"/>
</dbReference>
<comment type="cofactor">
    <cofactor evidence="6 7">
        <name>FAD</name>
        <dbReference type="ChEBI" id="CHEBI:57692"/>
    </cofactor>
    <text evidence="6 7">Binds 1 FAD per subunit.</text>
</comment>
<dbReference type="GO" id="GO:0003677">
    <property type="term" value="F:DNA binding"/>
    <property type="evidence" value="ECO:0007669"/>
    <property type="project" value="TreeGrafter"/>
</dbReference>
<dbReference type="Gene3D" id="1.25.40.80">
    <property type="match status" value="1"/>
</dbReference>
<dbReference type="Gene3D" id="3.40.50.620">
    <property type="entry name" value="HUPs"/>
    <property type="match status" value="1"/>
</dbReference>
<dbReference type="GO" id="GO:0003913">
    <property type="term" value="F:DNA photolyase activity"/>
    <property type="evidence" value="ECO:0007669"/>
    <property type="project" value="InterPro"/>
</dbReference>
<gene>
    <name evidence="9" type="ORF">SAMN02745129_0829</name>
</gene>
<keyword evidence="5 7" id="KW-0157">Chromophore</keyword>
<comment type="cofactor">
    <cofactor evidence="7">
        <name>(6R)-5,10-methylene-5,6,7,8-tetrahydrofolate</name>
        <dbReference type="ChEBI" id="CHEBI:15636"/>
    </cofactor>
    <text evidence="7">Binds 1 5,10-methenyltetrahydrofolate (MTHF) per subunit.</text>
</comment>
<dbReference type="STRING" id="299255.SAMN02745129_0829"/>
<evidence type="ECO:0000256" key="6">
    <source>
        <dbReference type="PIRSR" id="PIRSR602081-1"/>
    </source>
</evidence>
<proteinExistence type="inferred from homology"/>
<dbReference type="InterPro" id="IPR036155">
    <property type="entry name" value="Crypto/Photolyase_N_sf"/>
</dbReference>
<evidence type="ECO:0000313" key="9">
    <source>
        <dbReference type="EMBL" id="SHG82261.1"/>
    </source>
</evidence>
<dbReference type="InterPro" id="IPR002081">
    <property type="entry name" value="Cryptochrome/DNA_photolyase_1"/>
</dbReference>
<keyword evidence="4 6" id="KW-0274">FAD</keyword>
<dbReference type="Gene3D" id="1.10.579.10">
    <property type="entry name" value="DNA Cyclobutane Dipyrimidine Photolyase, subunit A, domain 3"/>
    <property type="match status" value="1"/>
</dbReference>
<organism evidence="9 10">
    <name type="scientific">Ferrimonas marina</name>
    <dbReference type="NCBI Taxonomy" id="299255"/>
    <lineage>
        <taxon>Bacteria</taxon>
        <taxon>Pseudomonadati</taxon>
        <taxon>Pseudomonadota</taxon>
        <taxon>Gammaproteobacteria</taxon>
        <taxon>Alteromonadales</taxon>
        <taxon>Ferrimonadaceae</taxon>
        <taxon>Ferrimonas</taxon>
    </lineage>
</organism>
<dbReference type="GO" id="GO:0000719">
    <property type="term" value="P:photoreactive repair"/>
    <property type="evidence" value="ECO:0007669"/>
    <property type="project" value="TreeGrafter"/>
</dbReference>
<dbReference type="PANTHER" id="PTHR11455:SF22">
    <property type="entry name" value="CRYPTOCHROME DASH"/>
    <property type="match status" value="1"/>
</dbReference>
<evidence type="ECO:0000259" key="8">
    <source>
        <dbReference type="PROSITE" id="PS51645"/>
    </source>
</evidence>
<feature type="binding site" evidence="6">
    <location>
        <begin position="364"/>
        <end position="366"/>
    </location>
    <ligand>
        <name>FAD</name>
        <dbReference type="ChEBI" id="CHEBI:57692"/>
    </ligand>
</feature>
<dbReference type="Proteomes" id="UP000184268">
    <property type="component" value="Unassembled WGS sequence"/>
</dbReference>
<dbReference type="AlphaFoldDB" id="A0A1M5MYA6"/>
<keyword evidence="3 6" id="KW-0285">Flavoprotein</keyword>
<name>A0A1M5MYA6_9GAMM</name>
<dbReference type="OrthoDB" id="9772484at2"/>
<evidence type="ECO:0000256" key="2">
    <source>
        <dbReference type="ARBA" id="ARBA00017881"/>
    </source>
</evidence>
<evidence type="ECO:0000256" key="5">
    <source>
        <dbReference type="ARBA" id="ARBA00022991"/>
    </source>
</evidence>
<dbReference type="InterPro" id="IPR036134">
    <property type="entry name" value="Crypto/Photolyase_FAD-like_sf"/>
</dbReference>
<accession>A0A1M5MYA6</accession>
<dbReference type="Pfam" id="PF03441">
    <property type="entry name" value="FAD_binding_7"/>
    <property type="match status" value="1"/>
</dbReference>
<keyword evidence="10" id="KW-1185">Reference proteome</keyword>
<dbReference type="Pfam" id="PF00875">
    <property type="entry name" value="DNA_photolyase"/>
    <property type="match status" value="1"/>
</dbReference>
<comment type="similarity">
    <text evidence="1 7">Belongs to the DNA photolyase class-1 family.</text>
</comment>
<dbReference type="RefSeq" id="WP_067654281.1">
    <property type="nucleotide sequence ID" value="NZ_FQXG01000001.1"/>
</dbReference>
<evidence type="ECO:0000256" key="1">
    <source>
        <dbReference type="ARBA" id="ARBA00005862"/>
    </source>
</evidence>
<dbReference type="EMBL" id="FQXG01000001">
    <property type="protein sequence ID" value="SHG82261.1"/>
    <property type="molecule type" value="Genomic_DNA"/>
</dbReference>
<dbReference type="PRINTS" id="PR00147">
    <property type="entry name" value="DNAPHOTLYASE"/>
</dbReference>
<feature type="binding site" evidence="6">
    <location>
        <position position="214"/>
    </location>
    <ligand>
        <name>FAD</name>
        <dbReference type="ChEBI" id="CHEBI:57692"/>
    </ligand>
</feature>
<evidence type="ECO:0000256" key="7">
    <source>
        <dbReference type="RuleBase" id="RU367151"/>
    </source>
</evidence>
<reference evidence="10" key="1">
    <citation type="submission" date="2016-11" db="EMBL/GenBank/DDBJ databases">
        <authorList>
            <person name="Varghese N."/>
            <person name="Submissions S."/>
        </authorList>
    </citation>
    <scope>NUCLEOTIDE SEQUENCE [LARGE SCALE GENOMIC DNA]</scope>
    <source>
        <strain evidence="10">DSM 16917</strain>
    </source>
</reference>
<dbReference type="SUPFAM" id="SSF48173">
    <property type="entry name" value="Cryptochrome/photolyase FAD-binding domain"/>
    <property type="match status" value="1"/>
</dbReference>
<feature type="domain" description="Photolyase/cryptochrome alpha/beta" evidence="8">
    <location>
        <begin position="3"/>
        <end position="135"/>
    </location>
</feature>
<feature type="binding site" evidence="6">
    <location>
        <begin position="227"/>
        <end position="231"/>
    </location>
    <ligand>
        <name>FAD</name>
        <dbReference type="ChEBI" id="CHEBI:57692"/>
    </ligand>
</feature>
<evidence type="ECO:0000313" key="10">
    <source>
        <dbReference type="Proteomes" id="UP000184268"/>
    </source>
</evidence>
<comment type="function">
    <text evidence="7">May have a photoreceptor function.</text>
</comment>
<dbReference type="InterPro" id="IPR014133">
    <property type="entry name" value="Cry_DASH"/>
</dbReference>
<evidence type="ECO:0000256" key="3">
    <source>
        <dbReference type="ARBA" id="ARBA00022630"/>
    </source>
</evidence>
<dbReference type="PANTHER" id="PTHR11455">
    <property type="entry name" value="CRYPTOCHROME"/>
    <property type="match status" value="1"/>
</dbReference>
<dbReference type="InterPro" id="IPR006050">
    <property type="entry name" value="DNA_photolyase_N"/>
</dbReference>
<evidence type="ECO:0000256" key="4">
    <source>
        <dbReference type="ARBA" id="ARBA00022827"/>
    </source>
</evidence>
<keyword evidence="9" id="KW-0456">Lyase</keyword>
<sequence length="432" mass="49780">MAHTTLFWFSEDLRLDDNPALVEAIQRTDQLLCVAPSPATTTRPNRYGLQSIGPHRRRFLQQCLDDLALRLETRGQRLLLCPQPLEHALDKLIAEHRVSRVVRTQAVGWDEQQLWQRLTARWPDVQWLEVPGRGLFDNLPFELEQLPDTFSKFRRRTQDWPDRARAVPVSVLPPPPPLPSYQAFNPEGDGPRGGEGAALLQLNRYFTGPQPQTYKETRNALLGWHNSTKLSLWLSHGCLSPVQVQQALQRHEQDQGQNESTQWIRFELLWREYFQWYALRHGAALFRKRGLKASAPPSSFYPERFAKWCQGQTPYPVINACMRQLNQTGYLSNRGRQWAASAFVHELGLDWRYGAAFFQQQLIDYDVGSNWGNWQYLAGVGADPRGWRHFDLDKQQAIYDPDGDFVARWAGQIAPPQLDSMDAADWPRSAAQ</sequence>
<protein>
    <recommendedName>
        <fullName evidence="2 7">Cryptochrome DASH</fullName>
    </recommendedName>
</protein>
<dbReference type="PROSITE" id="PS51645">
    <property type="entry name" value="PHR_CRY_ALPHA_BETA"/>
    <property type="match status" value="1"/>
</dbReference>
<dbReference type="SUPFAM" id="SSF52425">
    <property type="entry name" value="Cryptochrome/photolyase, N-terminal domain"/>
    <property type="match status" value="1"/>
</dbReference>
<dbReference type="NCBIfam" id="TIGR02765">
    <property type="entry name" value="crypto_DASH"/>
    <property type="match status" value="1"/>
</dbReference>
<dbReference type="InterPro" id="IPR014729">
    <property type="entry name" value="Rossmann-like_a/b/a_fold"/>
</dbReference>